<protein>
    <submittedName>
        <fullName evidence="6">Thermonuclease family protein</fullName>
    </submittedName>
</protein>
<dbReference type="Gene3D" id="2.40.50.90">
    <property type="match status" value="1"/>
</dbReference>
<evidence type="ECO:0000313" key="6">
    <source>
        <dbReference type="EMBL" id="QQP88917.1"/>
    </source>
</evidence>
<gene>
    <name evidence="6" type="ORF">IGS68_23360</name>
</gene>
<dbReference type="Proteomes" id="UP000595197">
    <property type="component" value="Chromosome"/>
</dbReference>
<evidence type="ECO:0000256" key="1">
    <source>
        <dbReference type="ARBA" id="ARBA00022722"/>
    </source>
</evidence>
<dbReference type="PROSITE" id="PS50830">
    <property type="entry name" value="TNASE_3"/>
    <property type="match status" value="1"/>
</dbReference>
<evidence type="ECO:0000259" key="5">
    <source>
        <dbReference type="PROSITE" id="PS50830"/>
    </source>
</evidence>
<keyword evidence="4" id="KW-0732">Signal</keyword>
<organism evidence="6 7">
    <name type="scientific">Skermanella cutis</name>
    <dbReference type="NCBI Taxonomy" id="2775420"/>
    <lineage>
        <taxon>Bacteria</taxon>
        <taxon>Pseudomonadati</taxon>
        <taxon>Pseudomonadota</taxon>
        <taxon>Alphaproteobacteria</taxon>
        <taxon>Rhodospirillales</taxon>
        <taxon>Azospirillaceae</taxon>
        <taxon>Skermanella</taxon>
    </lineage>
</organism>
<dbReference type="InterPro" id="IPR035437">
    <property type="entry name" value="SNase_OB-fold_sf"/>
</dbReference>
<keyword evidence="1" id="KW-0540">Nuclease</keyword>
<accession>A0ABX7B429</accession>
<dbReference type="SMART" id="SM00318">
    <property type="entry name" value="SNc"/>
    <property type="match status" value="1"/>
</dbReference>
<dbReference type="SUPFAM" id="SSF50199">
    <property type="entry name" value="Staphylococcal nuclease"/>
    <property type="match status" value="1"/>
</dbReference>
<dbReference type="InterPro" id="IPR016071">
    <property type="entry name" value="Staphylococal_nuclease_OB-fold"/>
</dbReference>
<feature type="domain" description="TNase-like" evidence="5">
    <location>
        <begin position="29"/>
        <end position="160"/>
    </location>
</feature>
<evidence type="ECO:0000256" key="2">
    <source>
        <dbReference type="ARBA" id="ARBA00022759"/>
    </source>
</evidence>
<evidence type="ECO:0000313" key="7">
    <source>
        <dbReference type="Proteomes" id="UP000595197"/>
    </source>
</evidence>
<dbReference type="PANTHER" id="PTHR12302:SF3">
    <property type="entry name" value="SERINE_THREONINE-PROTEIN KINASE 31"/>
    <property type="match status" value="1"/>
</dbReference>
<feature type="signal peptide" evidence="4">
    <location>
        <begin position="1"/>
        <end position="19"/>
    </location>
</feature>
<keyword evidence="7" id="KW-1185">Reference proteome</keyword>
<dbReference type="EMBL" id="CP067420">
    <property type="protein sequence ID" value="QQP88917.1"/>
    <property type="molecule type" value="Genomic_DNA"/>
</dbReference>
<evidence type="ECO:0000256" key="3">
    <source>
        <dbReference type="ARBA" id="ARBA00022801"/>
    </source>
</evidence>
<keyword evidence="2" id="KW-0255">Endonuclease</keyword>
<name>A0ABX7B429_9PROT</name>
<dbReference type="Pfam" id="PF00565">
    <property type="entry name" value="SNase"/>
    <property type="match status" value="1"/>
</dbReference>
<dbReference type="RefSeq" id="WP_201074497.1">
    <property type="nucleotide sequence ID" value="NZ_CP067420.1"/>
</dbReference>
<keyword evidence="3" id="KW-0378">Hydrolase</keyword>
<evidence type="ECO:0000256" key="4">
    <source>
        <dbReference type="SAM" id="SignalP"/>
    </source>
</evidence>
<proteinExistence type="predicted"/>
<sequence>MARAIALAALLFQSWTGTAAADLPRDLARGAAATVVEVIDGDTVVLDTGGEVRLVGIQAPKLPLGRPNFKEWPLAREAKAELEKLVLGRRVTLSHGGARGDRHGRILAHLHTEDGTWAQGEMLGRGLARVYTFPDNRAAANEMLGRETAAREAKLGIWTLGYYRVQDADGKVGPPDTYQLVEGTVRQVADVRGRIFLNFGEDYRKDFTATVAPKDVRTFSASGVDIESLQGKKLRLRGWLYERNGPAMDLTHPEQVEVLE</sequence>
<reference evidence="6" key="1">
    <citation type="submission" date="2021-02" db="EMBL/GenBank/DDBJ databases">
        <title>Skermanella TT6 skin isolate.</title>
        <authorList>
            <person name="Lee K."/>
            <person name="Ganzorig M."/>
        </authorList>
    </citation>
    <scope>NUCLEOTIDE SEQUENCE</scope>
    <source>
        <strain evidence="6">TT6</strain>
    </source>
</reference>
<dbReference type="PANTHER" id="PTHR12302">
    <property type="entry name" value="EBNA2 BINDING PROTEIN P100"/>
    <property type="match status" value="1"/>
</dbReference>
<feature type="chain" id="PRO_5045501781" evidence="4">
    <location>
        <begin position="20"/>
        <end position="260"/>
    </location>
</feature>